<evidence type="ECO:0000313" key="4">
    <source>
        <dbReference type="Proteomes" id="UP000185210"/>
    </source>
</evidence>
<dbReference type="RefSeq" id="WP_074243382.1">
    <property type="nucleotide sequence ID" value="NZ_CAACXP010000006.1"/>
</dbReference>
<comment type="caution">
    <text evidence="3">The sequence shown here is derived from an EMBL/GenBank/DDBJ whole genome shotgun (WGS) entry which is preliminary data.</text>
</comment>
<gene>
    <name evidence="3" type="ORF">SAMEA2070301_01743</name>
</gene>
<sequence length="215" mass="24290">MPDEYFECFLEELPFSIPGPACTDEHVHAYSGLVPDCLISYWQEFGFSGFGNGAAWLVDPNAWKVTTNEVLLDTIRHPKLDEGAQYIPFIRSAFGKVWFWTPGYGISVSVEPARGIMFLKPPARKSTPSGLQRSMEAFFTAADKERFEFFDNDEAPMFDRVYEHLGPLQFDEVYGFAPGLRMGGTSTVESTHLFQIDVHMAFLRTAIGDDWYVTG</sequence>
<dbReference type="InterPro" id="IPR014983">
    <property type="entry name" value="GAD-rel"/>
</dbReference>
<dbReference type="AlphaFoldDB" id="A0AB38CWQ0"/>
<feature type="domain" description="T6SS immunity protein Tdi1 C-terminal" evidence="2">
    <location>
        <begin position="133"/>
        <end position="203"/>
    </location>
</feature>
<dbReference type="Pfam" id="PF08887">
    <property type="entry name" value="GAD-like"/>
    <property type="match status" value="1"/>
</dbReference>
<accession>A0AB38CWQ0</accession>
<protein>
    <submittedName>
        <fullName evidence="3">Domain of uncharacterized function (DUF1851)</fullName>
    </submittedName>
</protein>
<evidence type="ECO:0000259" key="2">
    <source>
        <dbReference type="Pfam" id="PF08906"/>
    </source>
</evidence>
<dbReference type="Pfam" id="PF08906">
    <property type="entry name" value="T6SS_Tdi1_C"/>
    <property type="match status" value="1"/>
</dbReference>
<proteinExistence type="predicted"/>
<evidence type="ECO:0000259" key="1">
    <source>
        <dbReference type="Pfam" id="PF08887"/>
    </source>
</evidence>
<reference evidence="3 4" key="1">
    <citation type="submission" date="2016-11" db="EMBL/GenBank/DDBJ databases">
        <authorList>
            <consortium name="Pathogen Informatics"/>
        </authorList>
    </citation>
    <scope>NUCLEOTIDE SEQUENCE [LARGE SCALE GENOMIC DNA]</scope>
    <source>
        <strain evidence="3 4">104</strain>
    </source>
</reference>
<dbReference type="Proteomes" id="UP000185210">
    <property type="component" value="Unassembled WGS sequence"/>
</dbReference>
<feature type="domain" description="GAD-related" evidence="1">
    <location>
        <begin position="5"/>
        <end position="110"/>
    </location>
</feature>
<dbReference type="InterPro" id="IPR015002">
    <property type="entry name" value="T6SS_Tdi1_C"/>
</dbReference>
<dbReference type="EMBL" id="FSHM01000002">
    <property type="protein sequence ID" value="SIA64387.1"/>
    <property type="molecule type" value="Genomic_DNA"/>
</dbReference>
<evidence type="ECO:0000313" key="3">
    <source>
        <dbReference type="EMBL" id="SIA64387.1"/>
    </source>
</evidence>
<organism evidence="3 4">
    <name type="scientific">Mycobacteroides abscessus subsp. abscessus</name>
    <dbReference type="NCBI Taxonomy" id="1185650"/>
    <lineage>
        <taxon>Bacteria</taxon>
        <taxon>Bacillati</taxon>
        <taxon>Actinomycetota</taxon>
        <taxon>Actinomycetes</taxon>
        <taxon>Mycobacteriales</taxon>
        <taxon>Mycobacteriaceae</taxon>
        <taxon>Mycobacteroides</taxon>
        <taxon>Mycobacteroides abscessus</taxon>
    </lineage>
</organism>
<name>A0AB38CWQ0_9MYCO</name>